<protein>
    <submittedName>
        <fullName evidence="1">Uncharacterized protein</fullName>
    </submittedName>
</protein>
<dbReference type="Proteomes" id="UP000535182">
    <property type="component" value="Unassembled WGS sequence"/>
</dbReference>
<comment type="caution">
    <text evidence="1">The sequence shown here is derived from an EMBL/GenBank/DDBJ whole genome shotgun (WGS) entry which is preliminary data.</text>
</comment>
<dbReference type="AlphaFoldDB" id="A0A9X0U536"/>
<organism evidence="1 2">
    <name type="scientific">Tunturiibacter gelidiferens</name>
    <dbReference type="NCBI Taxonomy" id="3069689"/>
    <lineage>
        <taxon>Bacteria</taxon>
        <taxon>Pseudomonadati</taxon>
        <taxon>Acidobacteriota</taxon>
        <taxon>Terriglobia</taxon>
        <taxon>Terriglobales</taxon>
        <taxon>Acidobacteriaceae</taxon>
        <taxon>Tunturiibacter</taxon>
    </lineage>
</organism>
<proteinExistence type="predicted"/>
<keyword evidence="2" id="KW-1185">Reference proteome</keyword>
<accession>A0A9X0U536</accession>
<dbReference type="EMBL" id="JACHEB010000009">
    <property type="protein sequence ID" value="MBB5330126.1"/>
    <property type="molecule type" value="Genomic_DNA"/>
</dbReference>
<reference evidence="1 2" key="1">
    <citation type="submission" date="2020-08" db="EMBL/GenBank/DDBJ databases">
        <title>Genomic Encyclopedia of Type Strains, Phase IV (KMG-V): Genome sequencing to study the core and pangenomes of soil and plant-associated prokaryotes.</title>
        <authorList>
            <person name="Whitman W."/>
        </authorList>
    </citation>
    <scope>NUCLEOTIDE SEQUENCE [LARGE SCALE GENOMIC DNA]</scope>
    <source>
        <strain evidence="1 2">X5P2</strain>
    </source>
</reference>
<sequence>MEVLIFVEFGDLDFEHGDEEGVVGIGAAALGDLFDGEAVGEELEGLLGLEVEGGVVGEAVVECCVGDAGGVELLLEPLVRA</sequence>
<name>A0A9X0U536_9BACT</name>
<evidence type="ECO:0000313" key="2">
    <source>
        <dbReference type="Proteomes" id="UP000535182"/>
    </source>
</evidence>
<evidence type="ECO:0000313" key="1">
    <source>
        <dbReference type="EMBL" id="MBB5330126.1"/>
    </source>
</evidence>
<gene>
    <name evidence="1" type="ORF">HDF14_003759</name>
</gene>